<dbReference type="AlphaFoldDB" id="A0A814A3L8"/>
<reference evidence="2" key="1">
    <citation type="submission" date="2021-02" db="EMBL/GenBank/DDBJ databases">
        <authorList>
            <person name="Nowell W R."/>
        </authorList>
    </citation>
    <scope>NUCLEOTIDE SEQUENCE</scope>
</reference>
<evidence type="ECO:0000313" key="3">
    <source>
        <dbReference type="Proteomes" id="UP000663889"/>
    </source>
</evidence>
<protein>
    <submittedName>
        <fullName evidence="2">Uncharacterized protein</fullName>
    </submittedName>
</protein>
<gene>
    <name evidence="2" type="ORF">SEV965_LOCUS5989</name>
</gene>
<sequence length="314" mass="36137">DVYALLDDSSKLDANVMNLIVFNVDNRVISAGTVDKILINFCTAPTDLNAKIKVYIIKPVLSGSEHFSVQEQMESFVTNLRPSVGIQKFEIKPFKVLDGDYVGFKFTENTGSPFSIECASYYVEHNIDQNIEVEKVLHFTPCASHGITVTFAMNHKGNRNKPTEKNYFVRSNLEMNKMKNEEKEITATPIHDYLSTSSDDNKPLITDKRQRSSTTVSFRQDVTNLTPFQQRDNMLRESTIAQDYWQSLIENIMKEERDDSSREKKARFKHEHDSVKLQKQQEKLIELLEKTINKNQNISRMNSFNSSYDNVPIS</sequence>
<evidence type="ECO:0000256" key="1">
    <source>
        <dbReference type="SAM" id="MobiDB-lite"/>
    </source>
</evidence>
<evidence type="ECO:0000313" key="2">
    <source>
        <dbReference type="EMBL" id="CAF0908018.1"/>
    </source>
</evidence>
<accession>A0A814A3L8</accession>
<feature type="compositionally biased region" description="Basic and acidic residues" evidence="1">
    <location>
        <begin position="199"/>
        <end position="210"/>
    </location>
</feature>
<feature type="non-terminal residue" evidence="2">
    <location>
        <position position="1"/>
    </location>
</feature>
<dbReference type="EMBL" id="CAJNOU010000190">
    <property type="protein sequence ID" value="CAF0908018.1"/>
    <property type="molecule type" value="Genomic_DNA"/>
</dbReference>
<organism evidence="2 3">
    <name type="scientific">Rotaria sordida</name>
    <dbReference type="NCBI Taxonomy" id="392033"/>
    <lineage>
        <taxon>Eukaryota</taxon>
        <taxon>Metazoa</taxon>
        <taxon>Spiralia</taxon>
        <taxon>Gnathifera</taxon>
        <taxon>Rotifera</taxon>
        <taxon>Eurotatoria</taxon>
        <taxon>Bdelloidea</taxon>
        <taxon>Philodinida</taxon>
        <taxon>Philodinidae</taxon>
        <taxon>Rotaria</taxon>
    </lineage>
</organism>
<dbReference type="Proteomes" id="UP000663889">
    <property type="component" value="Unassembled WGS sequence"/>
</dbReference>
<name>A0A814A3L8_9BILA</name>
<feature type="region of interest" description="Disordered" evidence="1">
    <location>
        <begin position="255"/>
        <end position="275"/>
    </location>
</feature>
<comment type="caution">
    <text evidence="2">The sequence shown here is derived from an EMBL/GenBank/DDBJ whole genome shotgun (WGS) entry which is preliminary data.</text>
</comment>
<proteinExistence type="predicted"/>
<feature type="region of interest" description="Disordered" evidence="1">
    <location>
        <begin position="186"/>
        <end position="213"/>
    </location>
</feature>